<proteinExistence type="predicted"/>
<protein>
    <submittedName>
        <fullName evidence="2">Uncharacterized protein</fullName>
    </submittedName>
</protein>
<dbReference type="VEuPathDB" id="FungiDB:PADG_04838"/>
<dbReference type="Gene3D" id="3.80.10.10">
    <property type="entry name" value="Ribonuclease Inhibitor"/>
    <property type="match status" value="1"/>
</dbReference>
<reference evidence="2 3" key="1">
    <citation type="submission" date="2016-06" db="EMBL/GenBank/DDBJ databases">
        <authorList>
            <person name="Kjaerup R.B."/>
            <person name="Dalgaard T.S."/>
            <person name="Juul-Madsen H.R."/>
        </authorList>
    </citation>
    <scope>NUCLEOTIDE SEQUENCE [LARGE SCALE GENOMIC DNA]</scope>
    <source>
        <strain evidence="2 3">Pb300</strain>
    </source>
</reference>
<evidence type="ECO:0000313" key="2">
    <source>
        <dbReference type="EMBL" id="ODH19933.1"/>
    </source>
</evidence>
<name>A0A1D2J8K7_PARBR</name>
<accession>A0A1D2J8K7</accession>
<dbReference type="InterPro" id="IPR032675">
    <property type="entry name" value="LRR_dom_sf"/>
</dbReference>
<dbReference type="EMBL" id="LZYO01000301">
    <property type="protein sequence ID" value="ODH19933.1"/>
    <property type="molecule type" value="Genomic_DNA"/>
</dbReference>
<dbReference type="AlphaFoldDB" id="A0A1D2J8K7"/>
<gene>
    <name evidence="2" type="ORF">ACO22_06044</name>
</gene>
<dbReference type="VEuPathDB" id="FungiDB:PABG_04444"/>
<dbReference type="Proteomes" id="UP000242814">
    <property type="component" value="Unassembled WGS sequence"/>
</dbReference>
<sequence length="575" mass="64808">MAKLNYTGRKVQGIKAGQAVSKDLKKGIPPGIGAKAAARDPHVEIDLTGKEVTDEGFAVFVDDLINCIQYRDAEHPDGIVHLTEIAIKGNALTVASMEKLGRVIALSNDSLTQVDISDNQISVTSRKERDVWQRFLESFQGCYLLRKVDFSGNPFGGGGFDVFARVYTQSDLDFVVEPLNNDGVNMSVDTDRVETTSRATGTVGLNQDKENRRPRGDQKPLTRNNSCHQDALKGFGSPASHQEVQATDKTRYSSSRGLRSVPQMHARFTSGLLFLLTANQISCYSFSHLGNQWHPWRRLNTENGIVYTPSKELSALGLRLLDLGIEFRQQNSEADVEVTASQVFDDDDDNKLEESEITKQRELRRKHNIEMERVKNRLLLDVLKTESVYISDIWVVAFKMMRVARAILLDGSTRLKPYEKNLIEENQKNEYLFAPSSEGFLKDFPTIQETLEWNNQESLTSWGSWLSQRGAQIVSGRRRSGAHSESMTGTRKRISKTVKRGDVGRFGLPMDLWRKIIAEAMGASDILTADQQMQVLRYASSWQAIKQELRIRGGTEFEHIWKILSSMGCLTYDHH</sequence>
<feature type="compositionally biased region" description="Polar residues" evidence="1">
    <location>
        <begin position="196"/>
        <end position="205"/>
    </location>
</feature>
<feature type="region of interest" description="Disordered" evidence="1">
    <location>
        <begin position="185"/>
        <end position="258"/>
    </location>
</feature>
<evidence type="ECO:0000313" key="3">
    <source>
        <dbReference type="Proteomes" id="UP000242814"/>
    </source>
</evidence>
<comment type="caution">
    <text evidence="2">The sequence shown here is derived from an EMBL/GenBank/DDBJ whole genome shotgun (WGS) entry which is preliminary data.</text>
</comment>
<organism evidence="2 3">
    <name type="scientific">Paracoccidioides brasiliensis</name>
    <dbReference type="NCBI Taxonomy" id="121759"/>
    <lineage>
        <taxon>Eukaryota</taxon>
        <taxon>Fungi</taxon>
        <taxon>Dikarya</taxon>
        <taxon>Ascomycota</taxon>
        <taxon>Pezizomycotina</taxon>
        <taxon>Eurotiomycetes</taxon>
        <taxon>Eurotiomycetidae</taxon>
        <taxon>Onygenales</taxon>
        <taxon>Ajellomycetaceae</taxon>
        <taxon>Paracoccidioides</taxon>
    </lineage>
</organism>
<dbReference type="SUPFAM" id="SSF52047">
    <property type="entry name" value="RNI-like"/>
    <property type="match status" value="1"/>
</dbReference>
<feature type="compositionally biased region" description="Basic and acidic residues" evidence="1">
    <location>
        <begin position="207"/>
        <end position="220"/>
    </location>
</feature>
<evidence type="ECO:0000256" key="1">
    <source>
        <dbReference type="SAM" id="MobiDB-lite"/>
    </source>
</evidence>